<evidence type="ECO:0000313" key="2">
    <source>
        <dbReference type="EMBL" id="SBW06305.1"/>
    </source>
</evidence>
<dbReference type="AlphaFoldDB" id="A0A212K457"/>
<dbReference type="EMBL" id="FLUP01000001">
    <property type="protein sequence ID" value="SBW06305.1"/>
    <property type="molecule type" value="Genomic_DNA"/>
</dbReference>
<protein>
    <submittedName>
        <fullName evidence="2">Uncharacterized protein</fullName>
    </submittedName>
</protein>
<accession>A0A212K457</accession>
<proteinExistence type="predicted"/>
<gene>
    <name evidence="2" type="ORF">KM92DES2_12172</name>
</gene>
<sequence length="66" mass="6949">MRQAPPGALLAQTPEPVPPAQGATNGELLDYAIELQDAVHSANDDKTALRGLYEDAHAGSRISQLP</sequence>
<reference evidence="2" key="1">
    <citation type="submission" date="2016-04" db="EMBL/GenBank/DDBJ databases">
        <authorList>
            <person name="Evans L.H."/>
            <person name="Alamgir A."/>
            <person name="Owens N."/>
            <person name="Weber N.D."/>
            <person name="Virtaneva K."/>
            <person name="Barbian K."/>
            <person name="Babar A."/>
            <person name="Rosenke K."/>
        </authorList>
    </citation>
    <scope>NUCLEOTIDE SEQUENCE</scope>
    <source>
        <strain evidence="2">92-2</strain>
    </source>
</reference>
<dbReference type="Pfam" id="PF23793">
    <property type="entry name" value="LysC"/>
    <property type="match status" value="1"/>
</dbReference>
<organism evidence="2">
    <name type="scientific">uncultured Desulfovibrio sp</name>
    <dbReference type="NCBI Taxonomy" id="167968"/>
    <lineage>
        <taxon>Bacteria</taxon>
        <taxon>Pseudomonadati</taxon>
        <taxon>Thermodesulfobacteriota</taxon>
        <taxon>Desulfovibrionia</taxon>
        <taxon>Desulfovibrionales</taxon>
        <taxon>Desulfovibrionaceae</taxon>
        <taxon>Desulfovibrio</taxon>
        <taxon>environmental samples</taxon>
    </lineage>
</organism>
<name>A0A212K457_9BACT</name>
<evidence type="ECO:0000256" key="1">
    <source>
        <dbReference type="SAM" id="MobiDB-lite"/>
    </source>
</evidence>
<feature type="region of interest" description="Disordered" evidence="1">
    <location>
        <begin position="1"/>
        <end position="24"/>
    </location>
</feature>
<dbReference type="InterPro" id="IPR058979">
    <property type="entry name" value="LysC-like"/>
</dbReference>